<feature type="region of interest" description="Disordered" evidence="5">
    <location>
        <begin position="46"/>
        <end position="69"/>
    </location>
</feature>
<gene>
    <name evidence="6" type="ORF">SYNPS1DRAFT_30131</name>
</gene>
<evidence type="ECO:0000256" key="4">
    <source>
        <dbReference type="ARBA" id="ARBA00044511"/>
    </source>
</evidence>
<comment type="similarity">
    <text evidence="1">Belongs to the CCM1 family.</text>
</comment>
<evidence type="ECO:0000256" key="2">
    <source>
        <dbReference type="ARBA" id="ARBA00022737"/>
    </source>
</evidence>
<protein>
    <recommendedName>
        <fullName evidence="8">Pentacotripeptide-repeat region of PRORP domain-containing protein</fullName>
    </recommendedName>
</protein>
<dbReference type="InterPro" id="IPR011990">
    <property type="entry name" value="TPR-like_helical_dom_sf"/>
</dbReference>
<comment type="subunit">
    <text evidence="4">Binds to mitochondrial small subunit 15S rRNA.</text>
</comment>
<evidence type="ECO:0000256" key="1">
    <source>
        <dbReference type="ARBA" id="ARBA00006192"/>
    </source>
</evidence>
<dbReference type="Proteomes" id="UP000278143">
    <property type="component" value="Unassembled WGS sequence"/>
</dbReference>
<reference evidence="7" key="1">
    <citation type="journal article" date="2018" name="Nat. Microbiol.">
        <title>Leveraging single-cell genomics to expand the fungal tree of life.</title>
        <authorList>
            <person name="Ahrendt S.R."/>
            <person name="Quandt C.A."/>
            <person name="Ciobanu D."/>
            <person name="Clum A."/>
            <person name="Salamov A."/>
            <person name="Andreopoulos B."/>
            <person name="Cheng J.F."/>
            <person name="Woyke T."/>
            <person name="Pelin A."/>
            <person name="Henrissat B."/>
            <person name="Reynolds N.K."/>
            <person name="Benny G.L."/>
            <person name="Smith M.E."/>
            <person name="James T.Y."/>
            <person name="Grigoriev I.V."/>
        </authorList>
    </citation>
    <scope>NUCLEOTIDE SEQUENCE [LARGE SCALE GENOMIC DNA]</scope>
    <source>
        <strain evidence="7">Benny S71-1</strain>
    </source>
</reference>
<dbReference type="PANTHER" id="PTHR47447">
    <property type="entry name" value="OS03G0856100 PROTEIN"/>
    <property type="match status" value="1"/>
</dbReference>
<dbReference type="PANTHER" id="PTHR47447:SF24">
    <property type="entry name" value="PENTATRICOPEPTIDE REPEAT-CONTAINING PROTEIN"/>
    <property type="match status" value="1"/>
</dbReference>
<dbReference type="Gene3D" id="1.25.40.10">
    <property type="entry name" value="Tetratricopeptide repeat domain"/>
    <property type="match status" value="3"/>
</dbReference>
<dbReference type="Pfam" id="PF01535">
    <property type="entry name" value="PPR"/>
    <property type="match status" value="2"/>
</dbReference>
<dbReference type="EMBL" id="KZ990446">
    <property type="protein sequence ID" value="RKP24103.1"/>
    <property type="molecule type" value="Genomic_DNA"/>
</dbReference>
<evidence type="ECO:0008006" key="8">
    <source>
        <dbReference type="Google" id="ProtNLM"/>
    </source>
</evidence>
<organism evidence="6 7">
    <name type="scientific">Syncephalis pseudoplumigaleata</name>
    <dbReference type="NCBI Taxonomy" id="1712513"/>
    <lineage>
        <taxon>Eukaryota</taxon>
        <taxon>Fungi</taxon>
        <taxon>Fungi incertae sedis</taxon>
        <taxon>Zoopagomycota</taxon>
        <taxon>Zoopagomycotina</taxon>
        <taxon>Zoopagomycetes</taxon>
        <taxon>Zoopagales</taxon>
        <taxon>Piptocephalidaceae</taxon>
        <taxon>Syncephalis</taxon>
    </lineage>
</organism>
<dbReference type="OrthoDB" id="185373at2759"/>
<keyword evidence="2" id="KW-0677">Repeat</keyword>
<keyword evidence="7" id="KW-1185">Reference proteome</keyword>
<evidence type="ECO:0000256" key="5">
    <source>
        <dbReference type="SAM" id="MobiDB-lite"/>
    </source>
</evidence>
<name>A0A4P9YVL0_9FUNG</name>
<dbReference type="AlphaFoldDB" id="A0A4P9YVL0"/>
<comment type="function">
    <text evidence="3">Regulates mitochondrial small subunit maturation by controlling 15S rRNA 5'-end processing. Localizes to the 5' precursor of the 15S rRNA in a position that is subsequently occupied by mS47 in the mature yeast mtSSU. Uses structure and sequence-specific RNA recognition, binding to a single-stranded region of the precursor and specifically recognizing bases -6 to -1. The exchange of Ccm1 for mS47 is coupled to the irreversible removal of precursor rRNA that is accompanied by conformational changes of the mitoribosomal proteins uS5m and mS26. These conformational changes signal completion of 5'-end rRNA processing through protection of the mature 5'-end of the 15S rRNA and stabilization of mS47. The removal of the 5' precursor together with the dissociation of Ccm1 may be catalyzed by the 5'-3' exoribonuclease Pet127. Involved in the specific removal of group I introns in mitochondrial encoded transcripts.</text>
</comment>
<feature type="region of interest" description="Disordered" evidence="5">
    <location>
        <begin position="92"/>
        <end position="113"/>
    </location>
</feature>
<feature type="compositionally biased region" description="Basic residues" evidence="5">
    <location>
        <begin position="94"/>
        <end position="105"/>
    </location>
</feature>
<proteinExistence type="inferred from homology"/>
<feature type="compositionally biased region" description="Polar residues" evidence="5">
    <location>
        <begin position="54"/>
        <end position="65"/>
    </location>
</feature>
<sequence>MYSSVARTLWLHYARAQRPVLLGSSTPLVNWRGLPVHHPYVTTTAAAATARRPQGQQPDASSLSRAPSLDDVSMPYDFIEDGEMENTIAATKRDHQHAHPTRSSHRQATSAPISEEDYGEWRAALKQHDPIQVWEAMQPFVEERRLASTPTRLMEDTFRLMYTHGTSTYYNVVQNSTKGGREQPLFDCFLDALFRHKVKLFKWELIVLWMQRERERGRPLRILSINRLVSHRIMLNRTAIRGVALEETIMAAAQIDPRLMELSKSGRATKRNDPPGEDAAAIGMKHPARNMPILRNMVLCALSPAVRLSSAAWCVLLEWTAFRVPPVVPRLLEKAGRDGFVLSGALGERLLVGSTLREPYSLPVIYQLYQETTKAGGRPNRRSVSRLMHLLLKPDQSAETGAWSREERLKMAYDIFRQELSMGHVPHASANRLLISQLVGHGRHFEAEHVYNECRSKDQGRGRQSLIYSAMIQSYVGRRLLHPAKRVLDEMVEDTLRRHPNPACPSIYTVTGPRGEPTAVRLRSERDIELYNSSLEEESGPSTATGKTVVCTLWPHAQAAGVLIDAYGRHGGEHYYRKAEQLYEELTTQWGIYHEFLAAAMMRVYLSWKRPERALRLATDALDCGAHIDIWMLAAQVQGLSMLGRMDEAEDRLDAFMRTGPASMGAHHLQRVYHALALGYAQQGKLDAVRRIYAQMRAQLRLSAPLPDTWTAHMIAAAQRDSVADVCAVRKELEESGYILGDQNYAIALLVFAKQQQLALAQEWFAHIEASQEHEDKGKRVAMTGHIITAMLQAYTRAGRSKEGYAFWREMRTRYLRSSGAPARIDNALLSVLLDMSGRGLTTKETEEIWKMATTADRVQVNGNNGAALVEAYMRHGELDKAVHTMKRYRNDPNMHGMGVMLGGLRTRCEQQGRHDLVDKLDAQTAASG</sequence>
<evidence type="ECO:0000313" key="7">
    <source>
        <dbReference type="Proteomes" id="UP000278143"/>
    </source>
</evidence>
<evidence type="ECO:0000313" key="6">
    <source>
        <dbReference type="EMBL" id="RKP24103.1"/>
    </source>
</evidence>
<evidence type="ECO:0000256" key="3">
    <source>
        <dbReference type="ARBA" id="ARBA00044493"/>
    </source>
</evidence>
<dbReference type="InterPro" id="IPR002885">
    <property type="entry name" value="PPR_rpt"/>
</dbReference>
<accession>A0A4P9YVL0</accession>